<keyword evidence="3" id="KW-1185">Reference proteome</keyword>
<dbReference type="GeneID" id="94835043"/>
<dbReference type="Proteomes" id="UP000179807">
    <property type="component" value="Unassembled WGS sequence"/>
</dbReference>
<name>A0A1J4KKS1_9EUKA</name>
<sequence>MLSYREKGHPVFIVTRTISKPTSKQTDRDRQLTLQRRRKSSIHFKKMEANLQLIFGQKVTKEQLITEAEKISKVKGIKVDRLARRAKEATICWFCENCHEFLNLASNITKETSQYKFDESDKSYRYNNQYNHQSEINYYFNDTKRNIPPRENENSHMNTKAVVGDQKLRPQNNPERKDSNQATFTPKFLLSAGACSFNNDSKDNENSSSFMPLFLNEDQFYDEFIQKENLYNNAVYDIWGF</sequence>
<accession>A0A1J4KKS1</accession>
<protein>
    <submittedName>
        <fullName evidence="2">Uncharacterized protein</fullName>
    </submittedName>
</protein>
<dbReference type="EMBL" id="MLAK01000580">
    <property type="protein sequence ID" value="OHT11738.1"/>
    <property type="molecule type" value="Genomic_DNA"/>
</dbReference>
<evidence type="ECO:0000256" key="1">
    <source>
        <dbReference type="SAM" id="MobiDB-lite"/>
    </source>
</evidence>
<feature type="region of interest" description="Disordered" evidence="1">
    <location>
        <begin position="149"/>
        <end position="182"/>
    </location>
</feature>
<comment type="caution">
    <text evidence="2">The sequence shown here is derived from an EMBL/GenBank/DDBJ whole genome shotgun (WGS) entry which is preliminary data.</text>
</comment>
<dbReference type="RefSeq" id="XP_068364874.1">
    <property type="nucleotide sequence ID" value="XM_068500339.1"/>
</dbReference>
<evidence type="ECO:0000313" key="2">
    <source>
        <dbReference type="EMBL" id="OHT11738.1"/>
    </source>
</evidence>
<evidence type="ECO:0000313" key="3">
    <source>
        <dbReference type="Proteomes" id="UP000179807"/>
    </source>
</evidence>
<dbReference type="OrthoDB" id="10652761at2759"/>
<gene>
    <name evidence="2" type="ORF">TRFO_18714</name>
</gene>
<dbReference type="VEuPathDB" id="TrichDB:TRFO_18714"/>
<proteinExistence type="predicted"/>
<dbReference type="AlphaFoldDB" id="A0A1J4KKS1"/>
<organism evidence="2 3">
    <name type="scientific">Tritrichomonas foetus</name>
    <dbReference type="NCBI Taxonomy" id="1144522"/>
    <lineage>
        <taxon>Eukaryota</taxon>
        <taxon>Metamonada</taxon>
        <taxon>Parabasalia</taxon>
        <taxon>Tritrichomonadida</taxon>
        <taxon>Tritrichomonadidae</taxon>
        <taxon>Tritrichomonas</taxon>
    </lineage>
</organism>
<reference evidence="2" key="1">
    <citation type="submission" date="2016-10" db="EMBL/GenBank/DDBJ databases">
        <authorList>
            <person name="Benchimol M."/>
            <person name="Almeida L.G."/>
            <person name="Vasconcelos A.T."/>
            <person name="Perreira-Neves A."/>
            <person name="Rosa I.A."/>
            <person name="Tasca T."/>
            <person name="Bogo M.R."/>
            <person name="de Souza W."/>
        </authorList>
    </citation>
    <scope>NUCLEOTIDE SEQUENCE [LARGE SCALE GENOMIC DNA]</scope>
    <source>
        <strain evidence="2">K</strain>
    </source>
</reference>